<dbReference type="SUPFAM" id="SSF53639">
    <property type="entry name" value="AraD/HMP-PK domain-like"/>
    <property type="match status" value="1"/>
</dbReference>
<organism evidence="9 10">
    <name type="scientific">Salipaludibacillus neizhouensis</name>
    <dbReference type="NCBI Taxonomy" id="885475"/>
    <lineage>
        <taxon>Bacteria</taxon>
        <taxon>Bacillati</taxon>
        <taxon>Bacillota</taxon>
        <taxon>Bacilli</taxon>
        <taxon>Bacillales</taxon>
        <taxon>Bacillaceae</taxon>
    </lineage>
</organism>
<protein>
    <recommendedName>
        <fullName evidence="6 7">Rhamnulose-1-phosphate aldolase</fullName>
        <ecNumber evidence="6 7">4.1.2.19</ecNumber>
    </recommendedName>
</protein>
<feature type="domain" description="Class II aldolase/adducin N-terminal" evidence="8">
    <location>
        <begin position="11"/>
        <end position="238"/>
    </location>
</feature>
<evidence type="ECO:0000256" key="1">
    <source>
        <dbReference type="ARBA" id="ARBA00022490"/>
    </source>
</evidence>
<dbReference type="Gene3D" id="3.40.225.10">
    <property type="entry name" value="Class II aldolase/adducin N-terminal domain"/>
    <property type="match status" value="1"/>
</dbReference>
<evidence type="ECO:0000256" key="4">
    <source>
        <dbReference type="ARBA" id="ARBA00023239"/>
    </source>
</evidence>
<dbReference type="Pfam" id="PF00596">
    <property type="entry name" value="Aldolase_II"/>
    <property type="match status" value="1"/>
</dbReference>
<dbReference type="InterPro" id="IPR036409">
    <property type="entry name" value="Aldolase_II/adducin_N_sf"/>
</dbReference>
<dbReference type="NCBIfam" id="NF002963">
    <property type="entry name" value="PRK03634.1"/>
    <property type="match status" value="1"/>
</dbReference>
<dbReference type="InterPro" id="IPR050197">
    <property type="entry name" value="Aldolase_class_II_sugar_metab"/>
</dbReference>
<evidence type="ECO:0000313" key="9">
    <source>
        <dbReference type="EMBL" id="RKL67850.1"/>
    </source>
</evidence>
<dbReference type="UniPathway" id="UPA00541">
    <property type="reaction ID" value="UER00603"/>
</dbReference>
<comment type="similarity">
    <text evidence="6">Belongs to the aldolase class II family. RhaD subfamily.</text>
</comment>
<dbReference type="RefSeq" id="WP_110938189.1">
    <property type="nucleotide sequence ID" value="NZ_KZ614147.1"/>
</dbReference>
<dbReference type="GO" id="GO:0046872">
    <property type="term" value="F:metal ion binding"/>
    <property type="evidence" value="ECO:0007669"/>
    <property type="project" value="UniProtKB-KW"/>
</dbReference>
<gene>
    <name evidence="6 9" type="primary">rhaD</name>
    <name evidence="9" type="ORF">CR203_04905</name>
</gene>
<dbReference type="Proteomes" id="UP000281498">
    <property type="component" value="Unassembled WGS sequence"/>
</dbReference>
<dbReference type="EMBL" id="PDOE01000002">
    <property type="protein sequence ID" value="RKL67850.1"/>
    <property type="molecule type" value="Genomic_DNA"/>
</dbReference>
<evidence type="ECO:0000256" key="2">
    <source>
        <dbReference type="ARBA" id="ARBA00022723"/>
    </source>
</evidence>
<feature type="active site" evidence="6">
    <location>
        <position position="116"/>
    </location>
</feature>
<comment type="catalytic activity">
    <reaction evidence="6">
        <text>L-rhamnulose 1-phosphate = (S)-lactaldehyde + dihydroxyacetone phosphate</text>
        <dbReference type="Rhea" id="RHEA:19689"/>
        <dbReference type="ChEBI" id="CHEBI:18041"/>
        <dbReference type="ChEBI" id="CHEBI:57642"/>
        <dbReference type="ChEBI" id="CHEBI:58313"/>
        <dbReference type="EC" id="4.1.2.19"/>
    </reaction>
</comment>
<dbReference type="OrthoDB" id="9784634at2"/>
<feature type="binding site" evidence="6">
    <location>
        <position position="139"/>
    </location>
    <ligand>
        <name>Zn(2+)</name>
        <dbReference type="ChEBI" id="CHEBI:29105"/>
    </ligand>
</feature>
<feature type="binding site" evidence="6">
    <location>
        <position position="141"/>
    </location>
    <ligand>
        <name>Zn(2+)</name>
        <dbReference type="ChEBI" id="CHEBI:29105"/>
    </ligand>
</feature>
<comment type="cofactor">
    <cofactor evidence="6">
        <name>Zn(2+)</name>
        <dbReference type="ChEBI" id="CHEBI:29105"/>
    </cofactor>
    <text evidence="6">Binds 1 zinc ion per subunit.</text>
</comment>
<feature type="binding site" evidence="6">
    <location>
        <position position="211"/>
    </location>
    <ligand>
        <name>Zn(2+)</name>
        <dbReference type="ChEBI" id="CHEBI:29105"/>
    </ligand>
</feature>
<dbReference type="GO" id="GO:0008994">
    <property type="term" value="F:rhamnulose-1-phosphate aldolase activity"/>
    <property type="evidence" value="ECO:0007669"/>
    <property type="project" value="UniProtKB-UniRule"/>
</dbReference>
<accession>A0A3A9KAS3</accession>
<dbReference type="InterPro" id="IPR001303">
    <property type="entry name" value="Aldolase_II/adducin_N"/>
</dbReference>
<dbReference type="PANTHER" id="PTHR22789:SF0">
    <property type="entry name" value="3-OXO-TETRONATE 4-PHOSPHATE DECARBOXYLASE-RELATED"/>
    <property type="match status" value="1"/>
</dbReference>
<dbReference type="NCBIfam" id="TIGR02624">
    <property type="entry name" value="rhamnu_1P_ald"/>
    <property type="match status" value="1"/>
</dbReference>
<dbReference type="AlphaFoldDB" id="A0A3A9KAS3"/>
<proteinExistence type="inferred from homology"/>
<evidence type="ECO:0000256" key="7">
    <source>
        <dbReference type="NCBIfam" id="TIGR02624"/>
    </source>
</evidence>
<keyword evidence="5 6" id="KW-0684">Rhamnose metabolism</keyword>
<comment type="function">
    <text evidence="6">Catalyzes the reversible cleavage of L-rhamnulose-1-phosphate to dihydroxyacetone phosphate (DHAP) and L-lactaldehyde.</text>
</comment>
<dbReference type="PANTHER" id="PTHR22789">
    <property type="entry name" value="FUCULOSE PHOSPHATE ALDOLASE"/>
    <property type="match status" value="1"/>
</dbReference>
<keyword evidence="2 6" id="KW-0479">Metal-binding</keyword>
<dbReference type="HAMAP" id="MF_00770">
    <property type="entry name" value="RhaD"/>
    <property type="match status" value="1"/>
</dbReference>
<reference evidence="9 10" key="1">
    <citation type="submission" date="2017-10" db="EMBL/GenBank/DDBJ databases">
        <title>Bacillus sp. nov., a halophilic bacterium isolated from a Keqin Lake.</title>
        <authorList>
            <person name="Wang H."/>
        </authorList>
    </citation>
    <scope>NUCLEOTIDE SEQUENCE [LARGE SCALE GENOMIC DNA]</scope>
    <source>
        <strain evidence="9 10">KCTC 13187</strain>
    </source>
</reference>
<dbReference type="InterPro" id="IPR013447">
    <property type="entry name" value="Rhamnulose-1-P_Aldolase"/>
</dbReference>
<keyword evidence="4 6" id="KW-0456">Lyase</keyword>
<evidence type="ECO:0000256" key="6">
    <source>
        <dbReference type="HAMAP-Rule" id="MF_00770"/>
    </source>
</evidence>
<keyword evidence="3 6" id="KW-0862">Zinc</keyword>
<name>A0A3A9KAS3_9BACI</name>
<evidence type="ECO:0000259" key="8">
    <source>
        <dbReference type="SMART" id="SM01007"/>
    </source>
</evidence>
<dbReference type="SMART" id="SM01007">
    <property type="entry name" value="Aldolase_II"/>
    <property type="match status" value="1"/>
</dbReference>
<keyword evidence="1 6" id="KW-0963">Cytoplasm</keyword>
<comment type="pathway">
    <text evidence="6">Carbohydrate degradation; L-rhamnose degradation; glycerone phosphate from L-rhamnose: step 3/3.</text>
</comment>
<comment type="caution">
    <text evidence="9">The sequence shown here is derived from an EMBL/GenBank/DDBJ whole genome shotgun (WGS) entry which is preliminary data.</text>
</comment>
<keyword evidence="10" id="KW-1185">Reference proteome</keyword>
<evidence type="ECO:0000256" key="3">
    <source>
        <dbReference type="ARBA" id="ARBA00022833"/>
    </source>
</evidence>
<sequence length="291" mass="32706">MLNILEAPFVKEMREVTGNLYRFGWDERNGGNVSYLLTEDSLEKYIDVTEVKRKAEMNFDASDLAGKYFIVTGSGKYFRNVEKDPSVCLGIIRVSNDGKFYEVLWGFEDGGTPTSELPTHLMIHAARLKRDPSHRIVIHTHTTNIIAMTFTHELDDRAFSRTLWQMCTECVVVFPEGVGIIPWMVPGTDQIGEATAKKITENNRLVIWPHHGIYGTGATIDETFGLIETAEKAAQVYTAVRAQGDIKQTITDLQLLELATRFEVVPKAGYLNVEYGYGPSSTRPERSTSCE</sequence>
<evidence type="ECO:0000256" key="5">
    <source>
        <dbReference type="ARBA" id="ARBA00023308"/>
    </source>
</evidence>
<dbReference type="GO" id="GO:0005829">
    <property type="term" value="C:cytosol"/>
    <property type="evidence" value="ECO:0007669"/>
    <property type="project" value="TreeGrafter"/>
</dbReference>
<dbReference type="GO" id="GO:0019301">
    <property type="term" value="P:rhamnose catabolic process"/>
    <property type="evidence" value="ECO:0007669"/>
    <property type="project" value="UniProtKB-UniRule"/>
</dbReference>
<dbReference type="EC" id="4.1.2.19" evidence="6 7"/>
<dbReference type="GO" id="GO:0019323">
    <property type="term" value="P:pentose catabolic process"/>
    <property type="evidence" value="ECO:0007669"/>
    <property type="project" value="TreeGrafter"/>
</dbReference>
<evidence type="ECO:0000313" key="10">
    <source>
        <dbReference type="Proteomes" id="UP000281498"/>
    </source>
</evidence>
<comment type="subcellular location">
    <subcellularLocation>
        <location evidence="6">Cytoplasm</location>
    </subcellularLocation>
</comment>